<gene>
    <name evidence="13" type="primary">Yme1l1</name>
</gene>
<dbReference type="InterPro" id="IPR003960">
    <property type="entry name" value="ATPase_AAA_CS"/>
</dbReference>
<dbReference type="FunFam" id="1.20.58.760:FF:000001">
    <property type="entry name" value="ATP-dependent zinc metalloprotease FtsH"/>
    <property type="match status" value="1"/>
</dbReference>
<comment type="similarity">
    <text evidence="11">Belongs to the AAA ATPase family.</text>
</comment>
<dbReference type="InterPro" id="IPR003593">
    <property type="entry name" value="AAA+_ATPase"/>
</dbReference>
<dbReference type="GO" id="GO:0016887">
    <property type="term" value="F:ATP hydrolysis activity"/>
    <property type="evidence" value="ECO:0007669"/>
    <property type="project" value="InterPro"/>
</dbReference>
<dbReference type="Pfam" id="PF00004">
    <property type="entry name" value="AAA"/>
    <property type="match status" value="1"/>
</dbReference>
<dbReference type="AlphaFoldDB" id="A0A6F9DXD5"/>
<evidence type="ECO:0000256" key="3">
    <source>
        <dbReference type="ARBA" id="ARBA00010550"/>
    </source>
</evidence>
<dbReference type="Gene3D" id="1.20.58.760">
    <property type="entry name" value="Peptidase M41"/>
    <property type="match status" value="1"/>
</dbReference>
<dbReference type="GO" id="GO:0004176">
    <property type="term" value="F:ATP-dependent peptidase activity"/>
    <property type="evidence" value="ECO:0007669"/>
    <property type="project" value="InterPro"/>
</dbReference>
<evidence type="ECO:0000313" key="13">
    <source>
        <dbReference type="EMBL" id="CAB3267831.1"/>
    </source>
</evidence>
<evidence type="ECO:0000256" key="2">
    <source>
        <dbReference type="ARBA" id="ARBA00010044"/>
    </source>
</evidence>
<evidence type="ECO:0000256" key="6">
    <source>
        <dbReference type="ARBA" id="ARBA00022741"/>
    </source>
</evidence>
<name>A0A6F9DXD5_9ASCI</name>
<keyword evidence="7" id="KW-0378">Hydrolase</keyword>
<dbReference type="GO" id="GO:0051604">
    <property type="term" value="P:protein maturation"/>
    <property type="evidence" value="ECO:0007669"/>
    <property type="project" value="UniProtKB-ARBA"/>
</dbReference>
<evidence type="ECO:0000256" key="10">
    <source>
        <dbReference type="ARBA" id="ARBA00023049"/>
    </source>
</evidence>
<evidence type="ECO:0000256" key="4">
    <source>
        <dbReference type="ARBA" id="ARBA00022670"/>
    </source>
</evidence>
<organism evidence="13">
    <name type="scientific">Phallusia mammillata</name>
    <dbReference type="NCBI Taxonomy" id="59560"/>
    <lineage>
        <taxon>Eukaryota</taxon>
        <taxon>Metazoa</taxon>
        <taxon>Chordata</taxon>
        <taxon>Tunicata</taxon>
        <taxon>Ascidiacea</taxon>
        <taxon>Phlebobranchia</taxon>
        <taxon>Ascidiidae</taxon>
        <taxon>Phallusia</taxon>
    </lineage>
</organism>
<dbReference type="GO" id="GO:0007005">
    <property type="term" value="P:mitochondrion organization"/>
    <property type="evidence" value="ECO:0007669"/>
    <property type="project" value="TreeGrafter"/>
</dbReference>
<comment type="similarity">
    <text evidence="3">In the N-terminal section; belongs to the AAA ATPase family.</text>
</comment>
<keyword evidence="10 13" id="KW-0482">Metalloprotease</keyword>
<keyword evidence="6 11" id="KW-0547">Nucleotide-binding</keyword>
<dbReference type="SMART" id="SM00382">
    <property type="entry name" value="AAA"/>
    <property type="match status" value="1"/>
</dbReference>
<keyword evidence="8" id="KW-0862">Zinc</keyword>
<dbReference type="InterPro" id="IPR041569">
    <property type="entry name" value="AAA_lid_3"/>
</dbReference>
<dbReference type="FunFam" id="1.10.8.60:FF:000001">
    <property type="entry name" value="ATP-dependent zinc metalloprotease FtsH"/>
    <property type="match status" value="1"/>
</dbReference>
<dbReference type="CDD" id="cd19501">
    <property type="entry name" value="RecA-like_FtsH"/>
    <property type="match status" value="1"/>
</dbReference>
<dbReference type="Gene3D" id="3.40.50.300">
    <property type="entry name" value="P-loop containing nucleotide triphosphate hydrolases"/>
    <property type="match status" value="1"/>
</dbReference>
<protein>
    <submittedName>
        <fullName evidence="13">ATP-dependent zinc metalloprotease YME1L1</fullName>
    </submittedName>
</protein>
<dbReference type="InterPro" id="IPR037219">
    <property type="entry name" value="Peptidase_M41-like"/>
</dbReference>
<dbReference type="GO" id="GO:0005743">
    <property type="term" value="C:mitochondrial inner membrane"/>
    <property type="evidence" value="ECO:0007669"/>
    <property type="project" value="TreeGrafter"/>
</dbReference>
<dbReference type="Pfam" id="PF17862">
    <property type="entry name" value="AAA_lid_3"/>
    <property type="match status" value="1"/>
</dbReference>
<dbReference type="InterPro" id="IPR000642">
    <property type="entry name" value="Peptidase_M41"/>
</dbReference>
<dbReference type="Pfam" id="PF01434">
    <property type="entry name" value="Peptidase_M41"/>
    <property type="match status" value="1"/>
</dbReference>
<evidence type="ECO:0000256" key="1">
    <source>
        <dbReference type="ARBA" id="ARBA00001947"/>
    </source>
</evidence>
<evidence type="ECO:0000256" key="11">
    <source>
        <dbReference type="RuleBase" id="RU003651"/>
    </source>
</evidence>
<dbReference type="SUPFAM" id="SSF52540">
    <property type="entry name" value="P-loop containing nucleoside triphosphate hydrolases"/>
    <property type="match status" value="1"/>
</dbReference>
<evidence type="ECO:0000256" key="7">
    <source>
        <dbReference type="ARBA" id="ARBA00022801"/>
    </source>
</evidence>
<dbReference type="PANTHER" id="PTHR23076:SF97">
    <property type="entry name" value="ATP-DEPENDENT ZINC METALLOPROTEASE YME1L1"/>
    <property type="match status" value="1"/>
</dbReference>
<dbReference type="FunFam" id="3.40.50.300:FF:000352">
    <property type="entry name" value="ATP-dependent zinc metalloprotease FTSH 7, chloroplastic"/>
    <property type="match status" value="1"/>
</dbReference>
<dbReference type="Gene3D" id="1.10.8.60">
    <property type="match status" value="1"/>
</dbReference>
<proteinExistence type="evidence at transcript level"/>
<dbReference type="EMBL" id="LR791969">
    <property type="protein sequence ID" value="CAB3267831.1"/>
    <property type="molecule type" value="mRNA"/>
</dbReference>
<keyword evidence="5" id="KW-0479">Metal-binding</keyword>
<dbReference type="GO" id="GO:0005524">
    <property type="term" value="F:ATP binding"/>
    <property type="evidence" value="ECO:0007669"/>
    <property type="project" value="UniProtKB-KW"/>
</dbReference>
<keyword evidence="9 11" id="KW-0067">ATP-binding</keyword>
<comment type="similarity">
    <text evidence="2">In the C-terminal section; belongs to the peptidase M41 family.</text>
</comment>
<dbReference type="PROSITE" id="PS00674">
    <property type="entry name" value="AAA"/>
    <property type="match status" value="1"/>
</dbReference>
<dbReference type="GO" id="GO:0046872">
    <property type="term" value="F:metal ion binding"/>
    <property type="evidence" value="ECO:0007669"/>
    <property type="project" value="UniProtKB-KW"/>
</dbReference>
<evidence type="ECO:0000259" key="12">
    <source>
        <dbReference type="SMART" id="SM00382"/>
    </source>
</evidence>
<dbReference type="InterPro" id="IPR003959">
    <property type="entry name" value="ATPase_AAA_core"/>
</dbReference>
<evidence type="ECO:0000256" key="9">
    <source>
        <dbReference type="ARBA" id="ARBA00022840"/>
    </source>
</evidence>
<dbReference type="InterPro" id="IPR027417">
    <property type="entry name" value="P-loop_NTPase"/>
</dbReference>
<accession>A0A6F9DXD5</accession>
<dbReference type="SUPFAM" id="SSF140990">
    <property type="entry name" value="FtsH protease domain-like"/>
    <property type="match status" value="1"/>
</dbReference>
<feature type="domain" description="AAA+ ATPase" evidence="12">
    <location>
        <begin position="145"/>
        <end position="282"/>
    </location>
</feature>
<reference evidence="13" key="1">
    <citation type="submission" date="2020-04" db="EMBL/GenBank/DDBJ databases">
        <authorList>
            <person name="Neveu A P."/>
        </authorList>
    </citation>
    <scope>NUCLEOTIDE SEQUENCE</scope>
    <source>
        <tissue evidence="13">Whole embryo</tissue>
    </source>
</reference>
<evidence type="ECO:0000256" key="5">
    <source>
        <dbReference type="ARBA" id="ARBA00022723"/>
    </source>
</evidence>
<sequence>MKNPKKKTKSSVSRETINSSIQNLLKSYDLPAKNATMLRLGIEEGLQIANGQKSGGDSGSSFHSFYSKGIVRDFLLFGILAYIVYKTVQKFPKGMSMFKSTTEKAIVSDVTFDDVCGIDEVKDEMKDIVEYLRDPEKFTKLGAKLPKGILFIGPPGTGKTLLAKAVAGEAGVPFFYASGSEFDELFVGVGALRIRQLFEKARAQSPAIIFIDEIDACGSKRSNSSRQPYARQTINQLLQEMDGFASKEHIIVMGATNTGEILDKALTRPGRFDQKVNIMLPDIKGRKDILNLYIGKLGSTSEVNVDRIASLTGGMSGADLNNLVNQAALRAAKNSKETVDQEDLEYALDKIRMGPELKTRIRTEKDLKNTAHHEAGHALVAYYTPAAQNIYKATIRQRGQALGHVSLMPSAEDEISQSKAQLLAMLDICMGGRIAEEILHGKEKVSTGASSDIQSATVTAYKLVCQYGMSDKLGLMTYDIDHLSQETKRVVEMEVKNVLETSYEKARKLLTTRSNEHVLLAEALIRYETLTMDEIKVLLESGDLQKIGTLRQKEERARLKKKLEKSIAIAAPVIDYVPAAPEQAEP</sequence>
<comment type="cofactor">
    <cofactor evidence="1">
        <name>Zn(2+)</name>
        <dbReference type="ChEBI" id="CHEBI:29105"/>
    </cofactor>
</comment>
<dbReference type="GO" id="GO:0004222">
    <property type="term" value="F:metalloendopeptidase activity"/>
    <property type="evidence" value="ECO:0007669"/>
    <property type="project" value="InterPro"/>
</dbReference>
<keyword evidence="4 13" id="KW-0645">Protease</keyword>
<dbReference type="GO" id="GO:0006515">
    <property type="term" value="P:protein quality control for misfolded or incompletely synthesized proteins"/>
    <property type="evidence" value="ECO:0007669"/>
    <property type="project" value="TreeGrafter"/>
</dbReference>
<dbReference type="PANTHER" id="PTHR23076">
    <property type="entry name" value="METALLOPROTEASE M41 FTSH"/>
    <property type="match status" value="1"/>
</dbReference>
<evidence type="ECO:0000256" key="8">
    <source>
        <dbReference type="ARBA" id="ARBA00022833"/>
    </source>
</evidence>